<reference evidence="2 3" key="2">
    <citation type="submission" date="2024-07" db="EMBL/GenBank/DDBJ databases">
        <authorList>
            <person name="Akdeniz Z."/>
        </authorList>
    </citation>
    <scope>NUCLEOTIDE SEQUENCE [LARGE SCALE GENOMIC DNA]</scope>
</reference>
<reference evidence="1" key="1">
    <citation type="submission" date="2023-06" db="EMBL/GenBank/DDBJ databases">
        <authorList>
            <person name="Kurt Z."/>
        </authorList>
    </citation>
    <scope>NUCLEOTIDE SEQUENCE</scope>
</reference>
<organism evidence="1">
    <name type="scientific">Hexamita inflata</name>
    <dbReference type="NCBI Taxonomy" id="28002"/>
    <lineage>
        <taxon>Eukaryota</taxon>
        <taxon>Metamonada</taxon>
        <taxon>Diplomonadida</taxon>
        <taxon>Hexamitidae</taxon>
        <taxon>Hexamitinae</taxon>
        <taxon>Hexamita</taxon>
    </lineage>
</organism>
<sequence length="114" mass="13152">MKTLEFLRDQDIKIERQIETDLTEQSIKIERDVQTMSQIEEQATTISGDNIMQTITLLILCLVYHQSQLLHNLACKGGAISHIRVQVNSLIREFPHAKLPYKQVTNTIVFNLVF</sequence>
<name>A0AA86QH31_9EUKA</name>
<accession>A0AA86QH31</accession>
<dbReference type="AlphaFoldDB" id="A0AA86QH31"/>
<protein>
    <submittedName>
        <fullName evidence="2">Hypothetical_protein</fullName>
    </submittedName>
</protein>
<gene>
    <name evidence="2" type="ORF">HINF_LOCUS32671</name>
    <name evidence="1" type="ORF">HINF_LOCUS46851</name>
</gene>
<dbReference type="EMBL" id="CATOUU010000916">
    <property type="protein sequence ID" value="CAI9959206.1"/>
    <property type="molecule type" value="Genomic_DNA"/>
</dbReference>
<comment type="caution">
    <text evidence="1">The sequence shown here is derived from an EMBL/GenBank/DDBJ whole genome shotgun (WGS) entry which is preliminary data.</text>
</comment>
<evidence type="ECO:0000313" key="3">
    <source>
        <dbReference type="Proteomes" id="UP001642409"/>
    </source>
</evidence>
<proteinExistence type="predicted"/>
<keyword evidence="3" id="KW-1185">Reference proteome</keyword>
<evidence type="ECO:0000313" key="2">
    <source>
        <dbReference type="EMBL" id="CAL6029794.1"/>
    </source>
</evidence>
<dbReference type="EMBL" id="CAXDID020000112">
    <property type="protein sequence ID" value="CAL6029794.1"/>
    <property type="molecule type" value="Genomic_DNA"/>
</dbReference>
<evidence type="ECO:0000313" key="1">
    <source>
        <dbReference type="EMBL" id="CAI9959206.1"/>
    </source>
</evidence>
<dbReference type="Proteomes" id="UP001642409">
    <property type="component" value="Unassembled WGS sequence"/>
</dbReference>